<keyword evidence="2" id="KW-1185">Reference proteome</keyword>
<protein>
    <submittedName>
        <fullName evidence="1">Uncharacterized protein</fullName>
    </submittedName>
</protein>
<name>A0A0B2V5Y6_TOXCA</name>
<organism evidence="1 2">
    <name type="scientific">Toxocara canis</name>
    <name type="common">Canine roundworm</name>
    <dbReference type="NCBI Taxonomy" id="6265"/>
    <lineage>
        <taxon>Eukaryota</taxon>
        <taxon>Metazoa</taxon>
        <taxon>Ecdysozoa</taxon>
        <taxon>Nematoda</taxon>
        <taxon>Chromadorea</taxon>
        <taxon>Rhabditida</taxon>
        <taxon>Spirurina</taxon>
        <taxon>Ascaridomorpha</taxon>
        <taxon>Ascaridoidea</taxon>
        <taxon>Toxocaridae</taxon>
        <taxon>Toxocara</taxon>
    </lineage>
</organism>
<reference evidence="1 2" key="1">
    <citation type="submission" date="2014-11" db="EMBL/GenBank/DDBJ databases">
        <title>Genetic blueprint of the zoonotic pathogen Toxocara canis.</title>
        <authorList>
            <person name="Zhu X.-Q."/>
            <person name="Korhonen P.K."/>
            <person name="Cai H."/>
            <person name="Young N.D."/>
            <person name="Nejsum P."/>
            <person name="von Samson-Himmelstjerna G."/>
            <person name="Boag P.R."/>
            <person name="Tan P."/>
            <person name="Li Q."/>
            <person name="Min J."/>
            <person name="Yang Y."/>
            <person name="Wang X."/>
            <person name="Fang X."/>
            <person name="Hall R.S."/>
            <person name="Hofmann A."/>
            <person name="Sternberg P.W."/>
            <person name="Jex A.R."/>
            <person name="Gasser R.B."/>
        </authorList>
    </citation>
    <scope>NUCLEOTIDE SEQUENCE [LARGE SCALE GENOMIC DNA]</scope>
    <source>
        <strain evidence="1">PN_DK_2014</strain>
    </source>
</reference>
<comment type="caution">
    <text evidence="1">The sequence shown here is derived from an EMBL/GenBank/DDBJ whole genome shotgun (WGS) entry which is preliminary data.</text>
</comment>
<dbReference type="AlphaFoldDB" id="A0A0B2V5Y6"/>
<dbReference type="EMBL" id="JPKZ01002014">
    <property type="protein sequence ID" value="KHN78831.1"/>
    <property type="molecule type" value="Genomic_DNA"/>
</dbReference>
<gene>
    <name evidence="1" type="ORF">Tcan_17866</name>
</gene>
<proteinExistence type="predicted"/>
<dbReference type="Proteomes" id="UP000031036">
    <property type="component" value="Unassembled WGS sequence"/>
</dbReference>
<sequence>MDDGSAIAEANAPNLRVSSRHECQQKRKSSIFNETFKQKKPALIEKHDEAKFDHLYVNKFAASFGLLGHTSFAALLIHCERLYRSVP</sequence>
<evidence type="ECO:0000313" key="2">
    <source>
        <dbReference type="Proteomes" id="UP000031036"/>
    </source>
</evidence>
<accession>A0A0B2V5Y6</accession>
<evidence type="ECO:0000313" key="1">
    <source>
        <dbReference type="EMBL" id="KHN78831.1"/>
    </source>
</evidence>